<keyword evidence="4" id="KW-0233">DNA recombination</keyword>
<dbReference type="GO" id="GO:0003677">
    <property type="term" value="F:DNA binding"/>
    <property type="evidence" value="ECO:0007669"/>
    <property type="project" value="InterPro"/>
</dbReference>
<comment type="function">
    <text evidence="1">Absolutely required for transposition of IS1.</text>
</comment>
<dbReference type="InterPro" id="IPR003220">
    <property type="entry name" value="InsA_N_dom_Znf"/>
</dbReference>
<dbReference type="InterPro" id="IPR051354">
    <property type="entry name" value="Transposase_27_IS1"/>
</dbReference>
<dbReference type="PANTHER" id="PTHR33293">
    <property type="entry name" value="INSERTION ELEMENT IS1 1 PROTEIN INSB-RELATED"/>
    <property type="match status" value="1"/>
</dbReference>
<dbReference type="GO" id="GO:0004803">
    <property type="term" value="F:transposase activity"/>
    <property type="evidence" value="ECO:0007669"/>
    <property type="project" value="InterPro"/>
</dbReference>
<evidence type="ECO:0000256" key="4">
    <source>
        <dbReference type="ARBA" id="ARBA00023172"/>
    </source>
</evidence>
<accession>A0A5J4RBC9</accession>
<dbReference type="NCBIfam" id="NF033558">
    <property type="entry name" value="transpos_IS1"/>
    <property type="match status" value="1"/>
</dbReference>
<dbReference type="Pfam" id="PF03400">
    <property type="entry name" value="DDE_Tnp_IS1"/>
    <property type="match status" value="1"/>
</dbReference>
<protein>
    <recommendedName>
        <fullName evidence="5">InsA N-terminal zinc ribbon domain-containing protein</fullName>
    </recommendedName>
</protein>
<evidence type="ECO:0000256" key="3">
    <source>
        <dbReference type="ARBA" id="ARBA00022578"/>
    </source>
</evidence>
<keyword evidence="3" id="KW-0815">Transposition</keyword>
<feature type="domain" description="InsA N-terminal zinc ribbon" evidence="5">
    <location>
        <begin position="29"/>
        <end position="56"/>
    </location>
</feature>
<evidence type="ECO:0000313" key="6">
    <source>
        <dbReference type="EMBL" id="KAA6331078.1"/>
    </source>
</evidence>
<dbReference type="EMBL" id="SNRY01001419">
    <property type="protein sequence ID" value="KAA6331078.1"/>
    <property type="molecule type" value="Genomic_DNA"/>
</dbReference>
<dbReference type="Pfam" id="PF03811">
    <property type="entry name" value="Zn_ribbon_InsA"/>
    <property type="match status" value="1"/>
</dbReference>
<proteinExistence type="inferred from homology"/>
<comment type="caution">
    <text evidence="6">The sequence shown here is derived from an EMBL/GenBank/DDBJ whole genome shotgun (WGS) entry which is preliminary data.</text>
</comment>
<organism evidence="6">
    <name type="scientific">termite gut metagenome</name>
    <dbReference type="NCBI Taxonomy" id="433724"/>
    <lineage>
        <taxon>unclassified sequences</taxon>
        <taxon>metagenomes</taxon>
        <taxon>organismal metagenomes</taxon>
    </lineage>
</organism>
<evidence type="ECO:0000259" key="5">
    <source>
        <dbReference type="Pfam" id="PF03811"/>
    </source>
</evidence>
<dbReference type="PANTHER" id="PTHR33293:SF1">
    <property type="entry name" value="INSERTION ELEMENT IS1 1 PROTEIN INSB-RELATED"/>
    <property type="match status" value="1"/>
</dbReference>
<sequence>MQENVGIIILTFNALQKWHVTYLKLAMPHCPNCQSTKIKKNGKKACGKQNYLCKNCFRQFIGDHALTYKGCHSGLIHRILLMLVRGIGIRDISVIQEVSVCKVLSVLVNSHYVLTPRKFHYETLEVDEFWTYVGNKGKKYGLLYAYECQGGEIVAYVWGKRDLKTAKRLREKFIKLGVSFGCICTDDWQSFITIFKEDNHVVGKSHTVGIEGNNCRLRHRIRRAFRKTSCFSKKLFNHLKAFRLAFFYINYGYV</sequence>
<dbReference type="AlphaFoldDB" id="A0A5J4RBC9"/>
<dbReference type="InterPro" id="IPR005063">
    <property type="entry name" value="Transposase_27"/>
</dbReference>
<evidence type="ECO:0000256" key="2">
    <source>
        <dbReference type="ARBA" id="ARBA00008841"/>
    </source>
</evidence>
<reference evidence="6" key="1">
    <citation type="submission" date="2019-03" db="EMBL/GenBank/DDBJ databases">
        <title>Single cell metagenomics reveals metabolic interactions within the superorganism composed of flagellate Streblomastix strix and complex community of Bacteroidetes bacteria on its surface.</title>
        <authorList>
            <person name="Treitli S.C."/>
            <person name="Kolisko M."/>
            <person name="Husnik F."/>
            <person name="Keeling P."/>
            <person name="Hampl V."/>
        </authorList>
    </citation>
    <scope>NUCLEOTIDE SEQUENCE</scope>
    <source>
        <strain evidence="6">STM</strain>
    </source>
</reference>
<comment type="similarity">
    <text evidence="2">Belongs to the transposase 27 family.</text>
</comment>
<name>A0A5J4RBC9_9ZZZZ</name>
<gene>
    <name evidence="6" type="ORF">EZS27_020289</name>
</gene>
<dbReference type="GO" id="GO:0006313">
    <property type="term" value="P:DNA transposition"/>
    <property type="evidence" value="ECO:0007669"/>
    <property type="project" value="InterPro"/>
</dbReference>
<evidence type="ECO:0000256" key="1">
    <source>
        <dbReference type="ARBA" id="ARBA00004091"/>
    </source>
</evidence>